<dbReference type="Pfam" id="PF00067">
    <property type="entry name" value="p450"/>
    <property type="match status" value="1"/>
</dbReference>
<dbReference type="SUPFAM" id="SSF48264">
    <property type="entry name" value="Cytochrome P450"/>
    <property type="match status" value="1"/>
</dbReference>
<keyword evidence="10" id="KW-1133">Transmembrane helix</keyword>
<evidence type="ECO:0000313" key="12">
    <source>
        <dbReference type="Proteomes" id="UP001147746"/>
    </source>
</evidence>
<evidence type="ECO:0000313" key="11">
    <source>
        <dbReference type="EMBL" id="KAJ5324757.1"/>
    </source>
</evidence>
<dbReference type="GO" id="GO:0016705">
    <property type="term" value="F:oxidoreductase activity, acting on paired donors, with incorporation or reduction of molecular oxygen"/>
    <property type="evidence" value="ECO:0007669"/>
    <property type="project" value="InterPro"/>
</dbReference>
<dbReference type="PANTHER" id="PTHR24305">
    <property type="entry name" value="CYTOCHROME P450"/>
    <property type="match status" value="1"/>
</dbReference>
<dbReference type="GO" id="GO:0005506">
    <property type="term" value="F:iron ion binding"/>
    <property type="evidence" value="ECO:0007669"/>
    <property type="project" value="InterPro"/>
</dbReference>
<keyword evidence="10" id="KW-0472">Membrane</keyword>
<name>A0A9W9HJF5_9EURO</name>
<evidence type="ECO:0000256" key="1">
    <source>
        <dbReference type="ARBA" id="ARBA00001971"/>
    </source>
</evidence>
<organism evidence="11 12">
    <name type="scientific">Penicillium atrosanguineum</name>
    <dbReference type="NCBI Taxonomy" id="1132637"/>
    <lineage>
        <taxon>Eukaryota</taxon>
        <taxon>Fungi</taxon>
        <taxon>Dikarya</taxon>
        <taxon>Ascomycota</taxon>
        <taxon>Pezizomycotina</taxon>
        <taxon>Eurotiomycetes</taxon>
        <taxon>Eurotiomycetidae</taxon>
        <taxon>Eurotiales</taxon>
        <taxon>Aspergillaceae</taxon>
        <taxon>Penicillium</taxon>
    </lineage>
</organism>
<dbReference type="InterPro" id="IPR017972">
    <property type="entry name" value="Cyt_P450_CS"/>
</dbReference>
<dbReference type="Proteomes" id="UP001147746">
    <property type="component" value="Unassembled WGS sequence"/>
</dbReference>
<evidence type="ECO:0000256" key="3">
    <source>
        <dbReference type="ARBA" id="ARBA00022617"/>
    </source>
</evidence>
<proteinExistence type="inferred from homology"/>
<keyword evidence="4 8" id="KW-0479">Metal-binding</keyword>
<keyword evidence="5 9" id="KW-0560">Oxidoreductase</keyword>
<dbReference type="AlphaFoldDB" id="A0A9W9HJF5"/>
<comment type="similarity">
    <text evidence="2 9">Belongs to the cytochrome P450 family.</text>
</comment>
<keyword evidence="3 8" id="KW-0349">Heme</keyword>
<evidence type="ECO:0000256" key="10">
    <source>
        <dbReference type="SAM" id="Phobius"/>
    </source>
</evidence>
<comment type="caution">
    <text evidence="11">The sequence shown here is derived from an EMBL/GenBank/DDBJ whole genome shotgun (WGS) entry which is preliminary data.</text>
</comment>
<evidence type="ECO:0000256" key="7">
    <source>
        <dbReference type="ARBA" id="ARBA00023033"/>
    </source>
</evidence>
<accession>A0A9W9HJF5</accession>
<sequence length="531" mass="59834">MSNNFFILKGLTALSLDKLPTPLWSAALVVAAATLPAIWIYRLALHPLAKYPGPKLAACSSLYFMYYIWTGYFPQHCETLFRRYKSTVIRVAPGQLVFNDPRSIKDIVGRSDVYRGNFALRVIGFAGTNVSNIRDPGEHRRKRRLMAPGFSNTALNAQEPGIVVPIVDKLVSRIAGAETDVVNLSDYFDCATLDIIGALSFGANFAMLDKLHDHPFLHVLPNVLRLSVIAQCIPEVFRFLSFINRHGPAWMTPKAFRGVVDFAGYHLNMRRQRDDTEFDLGSRQDIISIIAAGNEKFKGQAGYAHLGKYEMLGEATNLVTGETSFRHKIKSVDKLTRPGGGDTVATALTNTFWHLGQNPAVYERLVSEIRSEFLTSESIVSPKVAQKIPYLDAVINESMRVSPVLPGPMWRHTDNPIPVAGHMVPAHTELGAMRYNIFRNPEVFHRADEFLPQRWMDRNGEFKNDDLEASQPFGLGPRTCIGRNIAWMELRLIVAKLLWHFDWEAVTKEWNCPEYLVLYRGAMLMKAKARV</sequence>
<evidence type="ECO:0000256" key="6">
    <source>
        <dbReference type="ARBA" id="ARBA00023004"/>
    </source>
</evidence>
<dbReference type="GO" id="GO:0043386">
    <property type="term" value="P:mycotoxin biosynthetic process"/>
    <property type="evidence" value="ECO:0007669"/>
    <property type="project" value="UniProtKB-ARBA"/>
</dbReference>
<feature type="transmembrane region" description="Helical" evidence="10">
    <location>
        <begin position="56"/>
        <end position="73"/>
    </location>
</feature>
<dbReference type="PANTHER" id="PTHR24305:SF210">
    <property type="entry name" value="CYTOCHROME P450 MONOOXYGENASE ASQL-RELATED"/>
    <property type="match status" value="1"/>
</dbReference>
<gene>
    <name evidence="11" type="ORF">N7476_003357</name>
</gene>
<evidence type="ECO:0000256" key="2">
    <source>
        <dbReference type="ARBA" id="ARBA00010617"/>
    </source>
</evidence>
<keyword evidence="6 8" id="KW-0408">Iron</keyword>
<dbReference type="PROSITE" id="PS00086">
    <property type="entry name" value="CYTOCHROME_P450"/>
    <property type="match status" value="1"/>
</dbReference>
<dbReference type="InterPro" id="IPR002401">
    <property type="entry name" value="Cyt_P450_E_grp-I"/>
</dbReference>
<dbReference type="EMBL" id="JAPZBO010000002">
    <property type="protein sequence ID" value="KAJ5324757.1"/>
    <property type="molecule type" value="Genomic_DNA"/>
</dbReference>
<feature type="transmembrane region" description="Helical" evidence="10">
    <location>
        <begin position="23"/>
        <end position="44"/>
    </location>
</feature>
<reference evidence="11" key="2">
    <citation type="journal article" date="2023" name="IMA Fungus">
        <title>Comparative genomic study of the Penicillium genus elucidates a diverse pangenome and 15 lateral gene transfer events.</title>
        <authorList>
            <person name="Petersen C."/>
            <person name="Sorensen T."/>
            <person name="Nielsen M.R."/>
            <person name="Sondergaard T.E."/>
            <person name="Sorensen J.L."/>
            <person name="Fitzpatrick D.A."/>
            <person name="Frisvad J.C."/>
            <person name="Nielsen K.L."/>
        </authorList>
    </citation>
    <scope>NUCLEOTIDE SEQUENCE</scope>
    <source>
        <strain evidence="11">IBT 21472</strain>
    </source>
</reference>
<comment type="cofactor">
    <cofactor evidence="1 8">
        <name>heme</name>
        <dbReference type="ChEBI" id="CHEBI:30413"/>
    </cofactor>
</comment>
<dbReference type="GO" id="GO:0004497">
    <property type="term" value="F:monooxygenase activity"/>
    <property type="evidence" value="ECO:0007669"/>
    <property type="project" value="UniProtKB-KW"/>
</dbReference>
<protein>
    <submittedName>
        <fullName evidence="11">Uncharacterized protein</fullName>
    </submittedName>
</protein>
<evidence type="ECO:0000256" key="5">
    <source>
        <dbReference type="ARBA" id="ARBA00023002"/>
    </source>
</evidence>
<dbReference type="InterPro" id="IPR001128">
    <property type="entry name" value="Cyt_P450"/>
</dbReference>
<dbReference type="PRINTS" id="PR00385">
    <property type="entry name" value="P450"/>
</dbReference>
<evidence type="ECO:0000256" key="4">
    <source>
        <dbReference type="ARBA" id="ARBA00022723"/>
    </source>
</evidence>
<dbReference type="PRINTS" id="PR00463">
    <property type="entry name" value="EP450I"/>
</dbReference>
<keyword evidence="7 9" id="KW-0503">Monooxygenase</keyword>
<dbReference type="Gene3D" id="1.10.630.10">
    <property type="entry name" value="Cytochrome P450"/>
    <property type="match status" value="1"/>
</dbReference>
<keyword evidence="10" id="KW-0812">Transmembrane</keyword>
<feature type="binding site" description="axial binding residue" evidence="8">
    <location>
        <position position="480"/>
    </location>
    <ligand>
        <name>heme</name>
        <dbReference type="ChEBI" id="CHEBI:30413"/>
    </ligand>
    <ligandPart>
        <name>Fe</name>
        <dbReference type="ChEBI" id="CHEBI:18248"/>
    </ligandPart>
</feature>
<evidence type="ECO:0000256" key="9">
    <source>
        <dbReference type="RuleBase" id="RU000461"/>
    </source>
</evidence>
<dbReference type="InterPro" id="IPR050121">
    <property type="entry name" value="Cytochrome_P450_monoxygenase"/>
</dbReference>
<dbReference type="OrthoDB" id="1470350at2759"/>
<evidence type="ECO:0000256" key="8">
    <source>
        <dbReference type="PIRSR" id="PIRSR602401-1"/>
    </source>
</evidence>
<reference evidence="11" key="1">
    <citation type="submission" date="2022-12" db="EMBL/GenBank/DDBJ databases">
        <authorList>
            <person name="Petersen C."/>
        </authorList>
    </citation>
    <scope>NUCLEOTIDE SEQUENCE</scope>
    <source>
        <strain evidence="11">IBT 21472</strain>
    </source>
</reference>
<dbReference type="InterPro" id="IPR036396">
    <property type="entry name" value="Cyt_P450_sf"/>
</dbReference>
<keyword evidence="12" id="KW-1185">Reference proteome</keyword>
<dbReference type="GO" id="GO:0020037">
    <property type="term" value="F:heme binding"/>
    <property type="evidence" value="ECO:0007669"/>
    <property type="project" value="InterPro"/>
</dbReference>